<dbReference type="Proteomes" id="UP000250143">
    <property type="component" value="Chromosome"/>
</dbReference>
<dbReference type="EMBL" id="CP023565">
    <property type="protein sequence ID" value="AWZ38751.1"/>
    <property type="molecule type" value="Genomic_DNA"/>
</dbReference>
<proteinExistence type="predicted"/>
<reference evidence="3 4" key="1">
    <citation type="submission" date="2017-09" db="EMBL/GenBank/DDBJ databases">
        <title>Predominant Lactobacillus spp. isolated from feces of mice subjected to short-term calorie restriction.</title>
        <authorList>
            <person name="Zhang C."/>
            <person name="Zhao L."/>
            <person name="Pan F."/>
        </authorList>
    </citation>
    <scope>NUCLEOTIDE SEQUENCE [LARGE SCALE GENOMIC DNA]</scope>
    <source>
        <strain evidence="2 3">CR141</strain>
        <strain evidence="1 4">CR147</strain>
    </source>
</reference>
<evidence type="ECO:0000313" key="3">
    <source>
        <dbReference type="Proteomes" id="UP000250143"/>
    </source>
</evidence>
<protein>
    <submittedName>
        <fullName evidence="1">Uncharacterized protein</fullName>
    </submittedName>
</protein>
<dbReference type="KEGG" id="lmur:CPS94_07415"/>
<evidence type="ECO:0000313" key="2">
    <source>
        <dbReference type="EMBL" id="AWZ39715.1"/>
    </source>
</evidence>
<name>A0AAD0PAF6_9LACO</name>
<dbReference type="AlphaFoldDB" id="A0AAD0PAF6"/>
<sequence>MLKYTLTKYVEIECSEEVVSKLLDKSIGLADILEVIKEDLKNILEKNLRNERMSKQISVYKELITLIEMTDYAYLDNLEPDTEAVFNWRKVVFPMDLWLLEKDCFETHPQVSLYLDEGIPKEPFTRLALGNIIENNDSSSTIGLRISDMLVVFIGKYLSQLSADIRYDMENSDKPKHLPDNWFYLSKEQFYLVKKVRDYILGGGKYSYGLDTFFDDGALFEGYLRYIGEYENYSEYEIEKSHSKNFTKQLIVEMEERFKEACKNEAIVIRKYGSLKNAIEKGIFHPL</sequence>
<dbReference type="EMBL" id="CP023566">
    <property type="protein sequence ID" value="AWZ39715.1"/>
    <property type="molecule type" value="Genomic_DNA"/>
</dbReference>
<accession>A0AAD0PAF6</accession>
<evidence type="ECO:0000313" key="4">
    <source>
        <dbReference type="Proteomes" id="UP000250153"/>
    </source>
</evidence>
<dbReference type="Proteomes" id="UP000250153">
    <property type="component" value="Chromosome"/>
</dbReference>
<organism evidence="1 4">
    <name type="scientific">Ligilactobacillus murinus</name>
    <dbReference type="NCBI Taxonomy" id="1622"/>
    <lineage>
        <taxon>Bacteria</taxon>
        <taxon>Bacillati</taxon>
        <taxon>Bacillota</taxon>
        <taxon>Bacilli</taxon>
        <taxon>Lactobacillales</taxon>
        <taxon>Lactobacillaceae</taxon>
        <taxon>Ligilactobacillus</taxon>
    </lineage>
</organism>
<gene>
    <name evidence="2" type="ORF">CPQ89_01020</name>
    <name evidence="1" type="ORF">CPS94_07415</name>
</gene>
<keyword evidence="3" id="KW-1185">Reference proteome</keyword>
<evidence type="ECO:0000313" key="1">
    <source>
        <dbReference type="EMBL" id="AWZ38751.1"/>
    </source>
</evidence>